<feature type="compositionally biased region" description="Basic and acidic residues" evidence="1">
    <location>
        <begin position="59"/>
        <end position="76"/>
    </location>
</feature>
<dbReference type="Proteomes" id="UP000789396">
    <property type="component" value="Unassembled WGS sequence"/>
</dbReference>
<feature type="compositionally biased region" description="Acidic residues" evidence="1">
    <location>
        <begin position="77"/>
        <end position="87"/>
    </location>
</feature>
<gene>
    <name evidence="2" type="ORF">RFULGI_LOCUS2015</name>
</gene>
<feature type="region of interest" description="Disordered" evidence="1">
    <location>
        <begin position="52"/>
        <end position="87"/>
    </location>
</feature>
<evidence type="ECO:0000313" key="2">
    <source>
        <dbReference type="EMBL" id="CAG8491716.1"/>
    </source>
</evidence>
<sequence length="87" mass="9877">MGQLVYISELNGCYDPLAYLILFLCGEQSWALRKILYKGFLSTPEINNVSENSTENIDVEEKTVEVSENEHSHCETSDDDDKDDTVN</sequence>
<accession>A0A9N8WP67</accession>
<dbReference type="AlphaFoldDB" id="A0A9N8WP67"/>
<protein>
    <submittedName>
        <fullName evidence="2">18841_t:CDS:1</fullName>
    </submittedName>
</protein>
<evidence type="ECO:0000313" key="3">
    <source>
        <dbReference type="Proteomes" id="UP000789396"/>
    </source>
</evidence>
<keyword evidence="3" id="KW-1185">Reference proteome</keyword>
<proteinExistence type="predicted"/>
<comment type="caution">
    <text evidence="2">The sequence shown here is derived from an EMBL/GenBank/DDBJ whole genome shotgun (WGS) entry which is preliminary data.</text>
</comment>
<dbReference type="OrthoDB" id="1748060at2759"/>
<name>A0A9N8WP67_9GLOM</name>
<organism evidence="2 3">
    <name type="scientific">Racocetra fulgida</name>
    <dbReference type="NCBI Taxonomy" id="60492"/>
    <lineage>
        <taxon>Eukaryota</taxon>
        <taxon>Fungi</taxon>
        <taxon>Fungi incertae sedis</taxon>
        <taxon>Mucoromycota</taxon>
        <taxon>Glomeromycotina</taxon>
        <taxon>Glomeromycetes</taxon>
        <taxon>Diversisporales</taxon>
        <taxon>Gigasporaceae</taxon>
        <taxon>Racocetra</taxon>
    </lineage>
</organism>
<evidence type="ECO:0000256" key="1">
    <source>
        <dbReference type="SAM" id="MobiDB-lite"/>
    </source>
</evidence>
<dbReference type="EMBL" id="CAJVPZ010001402">
    <property type="protein sequence ID" value="CAG8491716.1"/>
    <property type="molecule type" value="Genomic_DNA"/>
</dbReference>
<reference evidence="2" key="1">
    <citation type="submission" date="2021-06" db="EMBL/GenBank/DDBJ databases">
        <authorList>
            <person name="Kallberg Y."/>
            <person name="Tangrot J."/>
            <person name="Rosling A."/>
        </authorList>
    </citation>
    <scope>NUCLEOTIDE SEQUENCE</scope>
    <source>
        <strain evidence="2">IN212</strain>
    </source>
</reference>